<comment type="caution">
    <text evidence="2">The sequence shown here is derived from an EMBL/GenBank/DDBJ whole genome shotgun (WGS) entry which is preliminary data.</text>
</comment>
<dbReference type="EMBL" id="ASSP01000010">
    <property type="protein sequence ID" value="EOS13060.1"/>
    <property type="molecule type" value="Genomic_DNA"/>
</dbReference>
<gene>
    <name evidence="2" type="ORF">C802_01805</name>
    <name evidence="3" type="ORF">E5339_19645</name>
</gene>
<dbReference type="STRING" id="1235788.C802_01805"/>
<dbReference type="AlphaFoldDB" id="R9IH18"/>
<sequence length="187" mass="21501">MRQSIVTFFNAPITNKVPDSVCSLQALHDYIVNNTPLAEKTGRVRTALTDPKQFRQLKQQLLPYVTPAGIFTYCREQSLLIPSGDFVIDLDHLASADEARELRDRLFDDDFLLPDLAFVSPSGTGVKLFVPYRLYTDKTVKESFRMAMQNAWEYLHCKYELQIDKSNADLCRACFICHDEEAKLREK</sequence>
<dbReference type="Proteomes" id="UP000014200">
    <property type="component" value="Unassembled WGS sequence"/>
</dbReference>
<dbReference type="HOGENOM" id="CLU_085280_0_0_10"/>
<organism evidence="2 4">
    <name type="scientific">Phocaeicola sartorii</name>
    <dbReference type="NCBI Taxonomy" id="671267"/>
    <lineage>
        <taxon>Bacteria</taxon>
        <taxon>Pseudomonadati</taxon>
        <taxon>Bacteroidota</taxon>
        <taxon>Bacteroidia</taxon>
        <taxon>Bacteroidales</taxon>
        <taxon>Bacteroidaceae</taxon>
        <taxon>Phocaeicola</taxon>
    </lineage>
</organism>
<dbReference type="PATRIC" id="fig|1235788.3.peg.1848"/>
<dbReference type="OrthoDB" id="2781056at2"/>
<dbReference type="Proteomes" id="UP000310760">
    <property type="component" value="Unassembled WGS sequence"/>
</dbReference>
<proteinExistence type="predicted"/>
<accession>R9IH18</accession>
<dbReference type="InterPro" id="IPR014907">
    <property type="entry name" value="BT4734-like_N"/>
</dbReference>
<keyword evidence="4" id="KW-1185">Reference proteome</keyword>
<evidence type="ECO:0000313" key="5">
    <source>
        <dbReference type="Proteomes" id="UP000310760"/>
    </source>
</evidence>
<evidence type="ECO:0000313" key="3">
    <source>
        <dbReference type="EMBL" id="TGY67591.1"/>
    </source>
</evidence>
<evidence type="ECO:0000313" key="4">
    <source>
        <dbReference type="Proteomes" id="UP000014200"/>
    </source>
</evidence>
<dbReference type="RefSeq" id="WP_016276201.1">
    <property type="nucleotide sequence ID" value="NZ_CAJUNV010000015.1"/>
</dbReference>
<evidence type="ECO:0000313" key="2">
    <source>
        <dbReference type="EMBL" id="EOS13060.1"/>
    </source>
</evidence>
<dbReference type="GeneID" id="82154410"/>
<feature type="domain" description="BT4734-like N-terminal" evidence="1">
    <location>
        <begin position="57"/>
        <end position="182"/>
    </location>
</feature>
<reference evidence="3 5" key="2">
    <citation type="submission" date="2019-04" db="EMBL/GenBank/DDBJ databases">
        <title>Microbes associate with the intestines of laboratory mice.</title>
        <authorList>
            <person name="Navarre W."/>
            <person name="Wong E."/>
            <person name="Huang K."/>
            <person name="Tropini C."/>
            <person name="Ng K."/>
            <person name="Yu B."/>
        </authorList>
    </citation>
    <scope>NUCLEOTIDE SEQUENCE [LARGE SCALE GENOMIC DNA]</scope>
    <source>
        <strain evidence="3 5">NM22_B1</strain>
    </source>
</reference>
<dbReference type="EMBL" id="SRYJ01000059">
    <property type="protein sequence ID" value="TGY67591.1"/>
    <property type="molecule type" value="Genomic_DNA"/>
</dbReference>
<name>R9IH18_9BACT</name>
<protein>
    <submittedName>
        <fullName evidence="3">Virulence protein E</fullName>
    </submittedName>
</protein>
<dbReference type="Pfam" id="PF08800">
    <property type="entry name" value="BT4734-like_N"/>
    <property type="match status" value="1"/>
</dbReference>
<evidence type="ECO:0000259" key="1">
    <source>
        <dbReference type="Pfam" id="PF08800"/>
    </source>
</evidence>
<reference evidence="2 4" key="1">
    <citation type="submission" date="2013-04" db="EMBL/GenBank/DDBJ databases">
        <title>The Genome Sequence of Bacteroides massiliensis dnLKV3.</title>
        <authorList>
            <consortium name="The Broad Institute Genomics Platform"/>
            <consortium name="The Broad Institute Genome Sequencing Center for Infectious Disease"/>
            <person name="Earl A."/>
            <person name="Xavier R."/>
            <person name="Kuhn K."/>
            <person name="Stappenbeck T."/>
            <person name="Walker B."/>
            <person name="Young S."/>
            <person name="Zeng Q."/>
            <person name="Gargeya S."/>
            <person name="Fitzgerald M."/>
            <person name="Haas B."/>
            <person name="Abouelleil A."/>
            <person name="Allen A.W."/>
            <person name="Alvarado L."/>
            <person name="Arachchi H.M."/>
            <person name="Berlin A.M."/>
            <person name="Chapman S.B."/>
            <person name="Gainer-Dewar J."/>
            <person name="Goldberg J."/>
            <person name="Griggs A."/>
            <person name="Gujja S."/>
            <person name="Hansen M."/>
            <person name="Howarth C."/>
            <person name="Imamovic A."/>
            <person name="Ireland A."/>
            <person name="Larimer J."/>
            <person name="McCowan C."/>
            <person name="Murphy C."/>
            <person name="Pearson M."/>
            <person name="Poon T.W."/>
            <person name="Priest M."/>
            <person name="Roberts A."/>
            <person name="Saif S."/>
            <person name="Shea T."/>
            <person name="Sisk P."/>
            <person name="Sykes S."/>
            <person name="Wortman J."/>
            <person name="Nusbaum C."/>
            <person name="Birren B."/>
        </authorList>
    </citation>
    <scope>NUCLEOTIDE SEQUENCE [LARGE SCALE GENOMIC DNA]</scope>
    <source>
        <strain evidence="2">DnLKV3</strain>
        <strain evidence="4">dnLKV3</strain>
    </source>
</reference>